<dbReference type="InterPro" id="IPR004701">
    <property type="entry name" value="PTS_EIIA_man-typ"/>
</dbReference>
<proteinExistence type="predicted"/>
<name>A0A3B0X8V7_9ZZZZ</name>
<sequence>MSVGLLLITHENIASSLLKTARLILDTSPLATRALEVPLDFPVEKVLTQAREYLKALDTGHGVLVISDIYGSTPSNIARQLCTENNYRLVAGLNLPMLIRVLNYPQLSLENMALKAVSGGHDGITLCECHNE</sequence>
<dbReference type="Gene3D" id="3.40.50.510">
    <property type="entry name" value="Phosphotransferase system, mannose-type IIA component"/>
    <property type="match status" value="1"/>
</dbReference>
<dbReference type="Pfam" id="PF03610">
    <property type="entry name" value="EIIA-man"/>
    <property type="match status" value="1"/>
</dbReference>
<evidence type="ECO:0000313" key="3">
    <source>
        <dbReference type="EMBL" id="VAW61010.1"/>
    </source>
</evidence>
<dbReference type="InterPro" id="IPR036662">
    <property type="entry name" value="PTS_EIIA_man-typ_sf"/>
</dbReference>
<evidence type="ECO:0000259" key="2">
    <source>
        <dbReference type="PROSITE" id="PS51096"/>
    </source>
</evidence>
<evidence type="ECO:0000256" key="1">
    <source>
        <dbReference type="ARBA" id="ARBA00022679"/>
    </source>
</evidence>
<protein>
    <submittedName>
        <fullName evidence="3">PTS system, mannose/fructose/sorbose family, IIA component</fullName>
    </submittedName>
</protein>
<reference evidence="3" key="1">
    <citation type="submission" date="2018-06" db="EMBL/GenBank/DDBJ databases">
        <authorList>
            <person name="Zhirakovskaya E."/>
        </authorList>
    </citation>
    <scope>NUCLEOTIDE SEQUENCE</scope>
</reference>
<dbReference type="PANTHER" id="PTHR33799">
    <property type="entry name" value="PTS PERMEASE-RELATED-RELATED"/>
    <property type="match status" value="1"/>
</dbReference>
<keyword evidence="1" id="KW-0808">Transferase</keyword>
<dbReference type="GO" id="GO:0016020">
    <property type="term" value="C:membrane"/>
    <property type="evidence" value="ECO:0007669"/>
    <property type="project" value="InterPro"/>
</dbReference>
<dbReference type="GO" id="GO:0009401">
    <property type="term" value="P:phosphoenolpyruvate-dependent sugar phosphotransferase system"/>
    <property type="evidence" value="ECO:0007669"/>
    <property type="project" value="InterPro"/>
</dbReference>
<feature type="domain" description="PTS EIIA type-4" evidence="2">
    <location>
        <begin position="2"/>
        <end position="124"/>
    </location>
</feature>
<dbReference type="GO" id="GO:0016740">
    <property type="term" value="F:transferase activity"/>
    <property type="evidence" value="ECO:0007669"/>
    <property type="project" value="UniProtKB-KW"/>
</dbReference>
<dbReference type="PANTHER" id="PTHR33799:SF1">
    <property type="entry name" value="PTS SYSTEM MANNOSE-SPECIFIC EIIAB COMPONENT-RELATED"/>
    <property type="match status" value="1"/>
</dbReference>
<dbReference type="PROSITE" id="PS51096">
    <property type="entry name" value="PTS_EIIA_TYPE_4"/>
    <property type="match status" value="1"/>
</dbReference>
<accession>A0A3B0X8V7</accession>
<dbReference type="InterPro" id="IPR051471">
    <property type="entry name" value="Bacterial_PTS_sugar_comp"/>
</dbReference>
<dbReference type="EMBL" id="UOFI01000007">
    <property type="protein sequence ID" value="VAW61010.1"/>
    <property type="molecule type" value="Genomic_DNA"/>
</dbReference>
<gene>
    <name evidence="3" type="ORF">MNBD_GAMMA09-448</name>
</gene>
<organism evidence="3">
    <name type="scientific">hydrothermal vent metagenome</name>
    <dbReference type="NCBI Taxonomy" id="652676"/>
    <lineage>
        <taxon>unclassified sequences</taxon>
        <taxon>metagenomes</taxon>
        <taxon>ecological metagenomes</taxon>
    </lineage>
</organism>
<dbReference type="AlphaFoldDB" id="A0A3B0X8V7"/>
<dbReference type="SUPFAM" id="SSF53062">
    <property type="entry name" value="PTS system fructose IIA component-like"/>
    <property type="match status" value="1"/>
</dbReference>